<proteinExistence type="predicted"/>
<evidence type="ECO:0000313" key="1">
    <source>
        <dbReference type="EMBL" id="OHB04146.1"/>
    </source>
</evidence>
<name>A0A1G2U3Q6_9BACT</name>
<dbReference type="Proteomes" id="UP000179283">
    <property type="component" value="Unassembled WGS sequence"/>
</dbReference>
<protein>
    <submittedName>
        <fullName evidence="1">Uncharacterized protein</fullName>
    </submittedName>
</protein>
<dbReference type="AlphaFoldDB" id="A0A1G2U3Q6"/>
<accession>A0A1G2U3Q6</accession>
<evidence type="ECO:0000313" key="2">
    <source>
        <dbReference type="Proteomes" id="UP000179283"/>
    </source>
</evidence>
<comment type="caution">
    <text evidence="1">The sequence shown here is derived from an EMBL/GenBank/DDBJ whole genome shotgun (WGS) entry which is preliminary data.</text>
</comment>
<sequence>MAVEENRGKLKCKIQKEFKGFSNKGKRNFFKTIPIMKSSNWLARSHFALRATRDKYAGSPAIFRGNFKPFCLPAEASAQAGIQ</sequence>
<gene>
    <name evidence="1" type="ORF">A2920_01810</name>
</gene>
<organism evidence="1 2">
    <name type="scientific">Candidatus Zambryskibacteria bacterium RIFCSPLOWO2_01_FULL_43_17</name>
    <dbReference type="NCBI Taxonomy" id="1802760"/>
    <lineage>
        <taxon>Bacteria</taxon>
        <taxon>Candidatus Zambryskiibacteriota</taxon>
    </lineage>
</organism>
<dbReference type="EMBL" id="MHWD01000013">
    <property type="protein sequence ID" value="OHB04146.1"/>
    <property type="molecule type" value="Genomic_DNA"/>
</dbReference>
<reference evidence="1 2" key="1">
    <citation type="journal article" date="2016" name="Nat. Commun.">
        <title>Thousands of microbial genomes shed light on interconnected biogeochemical processes in an aquifer system.</title>
        <authorList>
            <person name="Anantharaman K."/>
            <person name="Brown C.T."/>
            <person name="Hug L.A."/>
            <person name="Sharon I."/>
            <person name="Castelle C.J."/>
            <person name="Probst A.J."/>
            <person name="Thomas B.C."/>
            <person name="Singh A."/>
            <person name="Wilkins M.J."/>
            <person name="Karaoz U."/>
            <person name="Brodie E.L."/>
            <person name="Williams K.H."/>
            <person name="Hubbard S.S."/>
            <person name="Banfield J.F."/>
        </authorList>
    </citation>
    <scope>NUCLEOTIDE SEQUENCE [LARGE SCALE GENOMIC DNA]</scope>
</reference>